<dbReference type="Proteomes" id="UP001153334">
    <property type="component" value="Unassembled WGS sequence"/>
</dbReference>
<proteinExistence type="predicted"/>
<name>A0ACC2J5R5_9PEZI</name>
<reference evidence="1" key="1">
    <citation type="submission" date="2022-11" db="EMBL/GenBank/DDBJ databases">
        <title>Genome Sequence of Nemania bipapillata.</title>
        <authorList>
            <person name="Buettner E."/>
        </authorList>
    </citation>
    <scope>NUCLEOTIDE SEQUENCE</scope>
    <source>
        <strain evidence="1">CP14</strain>
    </source>
</reference>
<keyword evidence="2" id="KW-1185">Reference proteome</keyword>
<sequence length="121" mass="13690">MAPPTPLPAYVYKIVPSPPPSPIPPQYPLSDLDQQDGFVHLSIATQIPITAGLFFKESTNLWILRIRFKPEFHGTTTWEVTGCPHLYGNFGADDVEDVKQFTRSEGESWKDAMERQRGFLI</sequence>
<protein>
    <submittedName>
        <fullName evidence="1">Uncharacterized protein</fullName>
    </submittedName>
</protein>
<accession>A0ACC2J5R5</accession>
<organism evidence="1 2">
    <name type="scientific">Nemania bipapillata</name>
    <dbReference type="NCBI Taxonomy" id="110536"/>
    <lineage>
        <taxon>Eukaryota</taxon>
        <taxon>Fungi</taxon>
        <taxon>Dikarya</taxon>
        <taxon>Ascomycota</taxon>
        <taxon>Pezizomycotina</taxon>
        <taxon>Sordariomycetes</taxon>
        <taxon>Xylariomycetidae</taxon>
        <taxon>Xylariales</taxon>
        <taxon>Xylariaceae</taxon>
        <taxon>Nemania</taxon>
    </lineage>
</organism>
<comment type="caution">
    <text evidence="1">The sequence shown here is derived from an EMBL/GenBank/DDBJ whole genome shotgun (WGS) entry which is preliminary data.</text>
</comment>
<gene>
    <name evidence="1" type="ORF">ONZ43_g1113</name>
</gene>
<dbReference type="EMBL" id="JAPESX010000175">
    <property type="protein sequence ID" value="KAJ8122774.1"/>
    <property type="molecule type" value="Genomic_DNA"/>
</dbReference>
<evidence type="ECO:0000313" key="2">
    <source>
        <dbReference type="Proteomes" id="UP001153334"/>
    </source>
</evidence>
<evidence type="ECO:0000313" key="1">
    <source>
        <dbReference type="EMBL" id="KAJ8122774.1"/>
    </source>
</evidence>